<evidence type="ECO:0000256" key="1">
    <source>
        <dbReference type="ARBA" id="ARBA00022676"/>
    </source>
</evidence>
<keyword evidence="1" id="KW-0328">Glycosyltransferase</keyword>
<evidence type="ECO:0000256" key="2">
    <source>
        <dbReference type="ARBA" id="ARBA00022679"/>
    </source>
</evidence>
<sequence length="337" mass="34822">MTCWFVLPAGVDDPAAPSGGNAYDRRVSAGSGLRDVLVPGTWPHPDDNARAALDRALRAVPDGAVVLIDGLVACGVPEVVVPHTERLKVAVLVHLPLAAETGLPAEVAARLDAAEGRCLRAVAAVIATSPAAATRLAEHHGLSRVHVVPPGVDRTAVAPGTDGVSRLLTVASITPRKGHDVLIKALTAVSDHPWTCAVVGPAPDPAYSAAVRESAGSCADRFEWTGPLSGDALERRYSAADLFVLASRAETYGMVVTEALARGIPVMASAVPDALGTGGLLLPGGDVPAWSAALRRWFEDADLRARLRAAASARRAELSTWDETVTGVGVVLASLRA</sequence>
<accession>A0ABN0T3H8</accession>
<evidence type="ECO:0000313" key="5">
    <source>
        <dbReference type="Proteomes" id="UP001500416"/>
    </source>
</evidence>
<dbReference type="Pfam" id="PF13439">
    <property type="entry name" value="Glyco_transf_4"/>
    <property type="match status" value="1"/>
</dbReference>
<dbReference type="Pfam" id="PF13692">
    <property type="entry name" value="Glyco_trans_1_4"/>
    <property type="match status" value="1"/>
</dbReference>
<proteinExistence type="predicted"/>
<dbReference type="CDD" id="cd03801">
    <property type="entry name" value="GT4_PimA-like"/>
    <property type="match status" value="1"/>
</dbReference>
<dbReference type="PANTHER" id="PTHR45947">
    <property type="entry name" value="SULFOQUINOVOSYL TRANSFERASE SQD2"/>
    <property type="match status" value="1"/>
</dbReference>
<dbReference type="Gene3D" id="3.40.50.2000">
    <property type="entry name" value="Glycogen Phosphorylase B"/>
    <property type="match status" value="2"/>
</dbReference>
<dbReference type="EMBL" id="BAAABU010000001">
    <property type="protein sequence ID" value="GAA0210974.1"/>
    <property type="molecule type" value="Genomic_DNA"/>
</dbReference>
<keyword evidence="2" id="KW-0808">Transferase</keyword>
<evidence type="ECO:0000313" key="4">
    <source>
        <dbReference type="EMBL" id="GAA0210974.1"/>
    </source>
</evidence>
<feature type="domain" description="Glycosyltransferase subfamily 4-like N-terminal" evidence="3">
    <location>
        <begin position="75"/>
        <end position="154"/>
    </location>
</feature>
<protein>
    <submittedName>
        <fullName evidence="4">Glycosyltransferase family 4 protein</fullName>
    </submittedName>
</protein>
<dbReference type="SUPFAM" id="SSF53756">
    <property type="entry name" value="UDP-Glycosyltransferase/glycogen phosphorylase"/>
    <property type="match status" value="1"/>
</dbReference>
<gene>
    <name evidence="4" type="ORF">GCM10010492_05960</name>
</gene>
<dbReference type="InterPro" id="IPR028098">
    <property type="entry name" value="Glyco_trans_4-like_N"/>
</dbReference>
<dbReference type="RefSeq" id="WP_343932002.1">
    <property type="nucleotide sequence ID" value="NZ_BAAABU010000001.1"/>
</dbReference>
<dbReference type="PANTHER" id="PTHR45947:SF3">
    <property type="entry name" value="SULFOQUINOVOSYL TRANSFERASE SQD2"/>
    <property type="match status" value="1"/>
</dbReference>
<comment type="caution">
    <text evidence="4">The sequence shown here is derived from an EMBL/GenBank/DDBJ whole genome shotgun (WGS) entry which is preliminary data.</text>
</comment>
<dbReference type="InterPro" id="IPR050194">
    <property type="entry name" value="Glycosyltransferase_grp1"/>
</dbReference>
<dbReference type="Proteomes" id="UP001500416">
    <property type="component" value="Unassembled WGS sequence"/>
</dbReference>
<keyword evidence="5" id="KW-1185">Reference proteome</keyword>
<organism evidence="4 5">
    <name type="scientific">Saccharothrix mutabilis subsp. mutabilis</name>
    <dbReference type="NCBI Taxonomy" id="66855"/>
    <lineage>
        <taxon>Bacteria</taxon>
        <taxon>Bacillati</taxon>
        <taxon>Actinomycetota</taxon>
        <taxon>Actinomycetes</taxon>
        <taxon>Pseudonocardiales</taxon>
        <taxon>Pseudonocardiaceae</taxon>
        <taxon>Saccharothrix</taxon>
    </lineage>
</organism>
<reference evidence="4 5" key="1">
    <citation type="journal article" date="2019" name="Int. J. Syst. Evol. Microbiol.">
        <title>The Global Catalogue of Microorganisms (GCM) 10K type strain sequencing project: providing services to taxonomists for standard genome sequencing and annotation.</title>
        <authorList>
            <consortium name="The Broad Institute Genomics Platform"/>
            <consortium name="The Broad Institute Genome Sequencing Center for Infectious Disease"/>
            <person name="Wu L."/>
            <person name="Ma J."/>
        </authorList>
    </citation>
    <scope>NUCLEOTIDE SEQUENCE [LARGE SCALE GENOMIC DNA]</scope>
    <source>
        <strain evidence="4 5">JCM 3380</strain>
    </source>
</reference>
<name>A0ABN0T3H8_9PSEU</name>
<evidence type="ECO:0000259" key="3">
    <source>
        <dbReference type="Pfam" id="PF13439"/>
    </source>
</evidence>